<evidence type="ECO:0000313" key="4">
    <source>
        <dbReference type="EMBL" id="SVD73062.1"/>
    </source>
</evidence>
<dbReference type="Gene3D" id="1.10.45.10">
    <property type="entry name" value="Vanillyl-alcohol Oxidase, Chain A, domain 4"/>
    <property type="match status" value="1"/>
</dbReference>
<protein>
    <recommendedName>
        <fullName evidence="3">FAD-binding oxidoreductase/transferase type 4 C-terminal domain-containing protein</fullName>
    </recommendedName>
</protein>
<dbReference type="GO" id="GO:0050660">
    <property type="term" value="F:flavin adenine dinucleotide binding"/>
    <property type="evidence" value="ECO:0007669"/>
    <property type="project" value="InterPro"/>
</dbReference>
<dbReference type="InterPro" id="IPR016164">
    <property type="entry name" value="FAD-linked_Oxase-like_C"/>
</dbReference>
<dbReference type="InterPro" id="IPR016171">
    <property type="entry name" value="Vanillyl_alc_oxidase_C-sub2"/>
</dbReference>
<evidence type="ECO:0000256" key="2">
    <source>
        <dbReference type="ARBA" id="ARBA00022827"/>
    </source>
</evidence>
<gene>
    <name evidence="4" type="ORF">METZ01_LOCUS425916</name>
</gene>
<dbReference type="EMBL" id="UINC01169495">
    <property type="protein sequence ID" value="SVD73062.1"/>
    <property type="molecule type" value="Genomic_DNA"/>
</dbReference>
<keyword evidence="1" id="KW-0285">Flavoprotein</keyword>
<dbReference type="PANTHER" id="PTHR46568">
    <property type="entry name" value="ALKYLDIHYDROXYACETONEPHOSPHATE SYNTHASE, PEROXISOMAL"/>
    <property type="match status" value="1"/>
</dbReference>
<dbReference type="InterPro" id="IPR004113">
    <property type="entry name" value="FAD-bd_oxidored_4_C"/>
</dbReference>
<organism evidence="4">
    <name type="scientific">marine metagenome</name>
    <dbReference type="NCBI Taxonomy" id="408172"/>
    <lineage>
        <taxon>unclassified sequences</taxon>
        <taxon>metagenomes</taxon>
        <taxon>ecological metagenomes</taxon>
    </lineage>
</organism>
<evidence type="ECO:0000259" key="3">
    <source>
        <dbReference type="Pfam" id="PF02913"/>
    </source>
</evidence>
<reference evidence="4" key="1">
    <citation type="submission" date="2018-05" db="EMBL/GenBank/DDBJ databases">
        <authorList>
            <person name="Lanie J.A."/>
            <person name="Ng W.-L."/>
            <person name="Kazmierczak K.M."/>
            <person name="Andrzejewski T.M."/>
            <person name="Davidsen T.M."/>
            <person name="Wayne K.J."/>
            <person name="Tettelin H."/>
            <person name="Glass J.I."/>
            <person name="Rusch D."/>
            <person name="Podicherti R."/>
            <person name="Tsui H.-C.T."/>
            <person name="Winkler M.E."/>
        </authorList>
    </citation>
    <scope>NUCLEOTIDE SEQUENCE</scope>
</reference>
<name>A0A382XPL5_9ZZZZ</name>
<keyword evidence="2" id="KW-0274">FAD</keyword>
<evidence type="ECO:0000256" key="1">
    <source>
        <dbReference type="ARBA" id="ARBA00022630"/>
    </source>
</evidence>
<dbReference type="GO" id="GO:0008609">
    <property type="term" value="F:alkylglycerone-phosphate synthase activity"/>
    <property type="evidence" value="ECO:0007669"/>
    <property type="project" value="InterPro"/>
</dbReference>
<sequence length="141" mass="16094">YHIVGETMETSVPWSKIHAVCDAATNRLHELHKKHNIPGTPYMSYRIPQIYHTGVCIYFMFAISVKGIKNSIDIFHSIEHSMREAIIENGGSISHHHGVGKLRKDFMTDTISPASIELLKQIKHSHDPNNIFGIRNNVFYD</sequence>
<accession>A0A382XPL5</accession>
<feature type="non-terminal residue" evidence="4">
    <location>
        <position position="1"/>
    </location>
</feature>
<dbReference type="GO" id="GO:0008610">
    <property type="term" value="P:lipid biosynthetic process"/>
    <property type="evidence" value="ECO:0007669"/>
    <property type="project" value="InterPro"/>
</dbReference>
<proteinExistence type="predicted"/>
<dbReference type="Gene3D" id="3.30.300.330">
    <property type="match status" value="1"/>
</dbReference>
<feature type="domain" description="FAD-binding oxidoreductase/transferase type 4 C-terminal" evidence="3">
    <location>
        <begin position="5"/>
        <end position="132"/>
    </location>
</feature>
<dbReference type="InterPro" id="IPR025650">
    <property type="entry name" value="Alkyl-DHAP_Synthase"/>
</dbReference>
<dbReference type="SUPFAM" id="SSF55103">
    <property type="entry name" value="FAD-linked oxidases, C-terminal domain"/>
    <property type="match status" value="1"/>
</dbReference>
<dbReference type="PANTHER" id="PTHR46568:SF1">
    <property type="entry name" value="ALKYLDIHYDROXYACETONEPHOSPHATE SYNTHASE, PEROXISOMAL"/>
    <property type="match status" value="1"/>
</dbReference>
<dbReference type="AlphaFoldDB" id="A0A382XPL5"/>
<dbReference type="Pfam" id="PF02913">
    <property type="entry name" value="FAD-oxidase_C"/>
    <property type="match status" value="1"/>
</dbReference>